<evidence type="ECO:0000313" key="1">
    <source>
        <dbReference type="EMBL" id="VCW66056.1"/>
    </source>
</evidence>
<evidence type="ECO:0000313" key="2">
    <source>
        <dbReference type="Proteomes" id="UP000269945"/>
    </source>
</evidence>
<dbReference type="Proteomes" id="UP000269945">
    <property type="component" value="Unassembled WGS sequence"/>
</dbReference>
<keyword evidence="2" id="KW-1185">Reference proteome</keyword>
<dbReference type="AlphaFoldDB" id="A0A9X9PTW0"/>
<organism evidence="1 2">
    <name type="scientific">Gulo gulo</name>
    <name type="common">Wolverine</name>
    <name type="synonym">Gluton</name>
    <dbReference type="NCBI Taxonomy" id="48420"/>
    <lineage>
        <taxon>Eukaryota</taxon>
        <taxon>Metazoa</taxon>
        <taxon>Chordata</taxon>
        <taxon>Craniata</taxon>
        <taxon>Vertebrata</taxon>
        <taxon>Euteleostomi</taxon>
        <taxon>Mammalia</taxon>
        <taxon>Eutheria</taxon>
        <taxon>Laurasiatheria</taxon>
        <taxon>Carnivora</taxon>
        <taxon>Caniformia</taxon>
        <taxon>Musteloidea</taxon>
        <taxon>Mustelidae</taxon>
        <taxon>Guloninae</taxon>
        <taxon>Gulo</taxon>
    </lineage>
</organism>
<accession>A0A9X9PTW0</accession>
<protein>
    <submittedName>
        <fullName evidence="1">Uncharacterized protein</fullName>
    </submittedName>
</protein>
<proteinExistence type="predicted"/>
<gene>
    <name evidence="1" type="ORF">BN2614_LOCUS1</name>
</gene>
<sequence length="106" mass="11921">MVAIHSGGYGRPAPGCPVARHHRTLGICCHHYHEGEEMLKCENLKVGEYNRKDSKRNDVTQIPVNCIRYIAHVPCFPTPNIICKDFGDNEIHFTQNGVGFLKPMSC</sequence>
<name>A0A9X9PTW0_GULGU</name>
<comment type="caution">
    <text evidence="1">The sequence shown here is derived from an EMBL/GenBank/DDBJ whole genome shotgun (WGS) entry which is preliminary data.</text>
</comment>
<dbReference type="EMBL" id="CYRY02001408">
    <property type="protein sequence ID" value="VCW66056.1"/>
    <property type="molecule type" value="Genomic_DNA"/>
</dbReference>
<reference evidence="1 2" key="1">
    <citation type="submission" date="2018-10" db="EMBL/GenBank/DDBJ databases">
        <authorList>
            <person name="Ekblom R."/>
            <person name="Jareborg N."/>
        </authorList>
    </citation>
    <scope>NUCLEOTIDE SEQUENCE [LARGE SCALE GENOMIC DNA]</scope>
    <source>
        <tissue evidence="1">Muscle</tissue>
    </source>
</reference>